<dbReference type="OrthoDB" id="2688364at2759"/>
<protein>
    <recommendedName>
        <fullName evidence="1">F-box domain-containing protein</fullName>
    </recommendedName>
</protein>
<dbReference type="Proteomes" id="UP000284706">
    <property type="component" value="Unassembled WGS sequence"/>
</dbReference>
<gene>
    <name evidence="2" type="ORF">CVT26_006452</name>
</gene>
<dbReference type="EMBL" id="NHYE01001307">
    <property type="protein sequence ID" value="PPQ96972.1"/>
    <property type="molecule type" value="Genomic_DNA"/>
</dbReference>
<evidence type="ECO:0000259" key="1">
    <source>
        <dbReference type="PROSITE" id="PS50181"/>
    </source>
</evidence>
<dbReference type="SUPFAM" id="SSF81383">
    <property type="entry name" value="F-box domain"/>
    <property type="match status" value="1"/>
</dbReference>
<sequence>MGSPPKCSGSTYSQQRLPNLPADVVIDILGFLRPCDIIEVRKTCKLLHRITVLTTVWINALRTLMEQRSIPKDTFPVHELPVDLLEHIALSPHRVVSLVKKSEEFPVEPMAIRVLSHRLTKGEKDKYGIKNMGDIDGIILAHGGRYMVSLSVNPSDWPESTLFTLWDLGVTAFHPIQVLTRFSESRVGLELHLFFPDPEKPSVFFIVSVQRSSPIIVLVHQVLLSDPSSITFLTTLEIPTATRSDPCLVDLMPKSRKVIVSLKRGQTMSFWIWDFWNNTGARLVGPQWPITEEAYLLPFHDTIIFASKDKIAVYNIPPTTCSYLSGQIIPKHEASHIVEVPSVTFDAFYIQHCVRSPTSQESADPCHLLRLDSQQLTVLEIIDIPSDQSLIPKKHAKRKGAVDVSDVEAHAAARDNYIDGCDRCICISGFDSSKGASICMMDVRLSGEKGTNVDLAFVNASLGHSKDDAEVEVHEFCPILGRGCVLTTNGQVTLFDYLLPR</sequence>
<feature type="domain" description="F-box" evidence="1">
    <location>
        <begin position="14"/>
        <end position="60"/>
    </location>
</feature>
<organism evidence="2 3">
    <name type="scientific">Gymnopilus dilepis</name>
    <dbReference type="NCBI Taxonomy" id="231916"/>
    <lineage>
        <taxon>Eukaryota</taxon>
        <taxon>Fungi</taxon>
        <taxon>Dikarya</taxon>
        <taxon>Basidiomycota</taxon>
        <taxon>Agaricomycotina</taxon>
        <taxon>Agaricomycetes</taxon>
        <taxon>Agaricomycetidae</taxon>
        <taxon>Agaricales</taxon>
        <taxon>Agaricineae</taxon>
        <taxon>Hymenogastraceae</taxon>
        <taxon>Gymnopilus</taxon>
    </lineage>
</organism>
<reference evidence="2 3" key="1">
    <citation type="journal article" date="2018" name="Evol. Lett.">
        <title>Horizontal gene cluster transfer increased hallucinogenic mushroom diversity.</title>
        <authorList>
            <person name="Reynolds H.T."/>
            <person name="Vijayakumar V."/>
            <person name="Gluck-Thaler E."/>
            <person name="Korotkin H.B."/>
            <person name="Matheny P.B."/>
            <person name="Slot J.C."/>
        </authorList>
    </citation>
    <scope>NUCLEOTIDE SEQUENCE [LARGE SCALE GENOMIC DNA]</scope>
    <source>
        <strain evidence="2 3">SRW20</strain>
    </source>
</reference>
<dbReference type="InterPro" id="IPR001810">
    <property type="entry name" value="F-box_dom"/>
</dbReference>
<dbReference type="InterPro" id="IPR036047">
    <property type="entry name" value="F-box-like_dom_sf"/>
</dbReference>
<comment type="caution">
    <text evidence="2">The sequence shown here is derived from an EMBL/GenBank/DDBJ whole genome shotgun (WGS) entry which is preliminary data.</text>
</comment>
<accession>A0A409Y1V8</accession>
<dbReference type="Pfam" id="PF12937">
    <property type="entry name" value="F-box-like"/>
    <property type="match status" value="1"/>
</dbReference>
<name>A0A409Y1V8_9AGAR</name>
<dbReference type="InParanoid" id="A0A409Y1V8"/>
<proteinExistence type="predicted"/>
<dbReference type="PROSITE" id="PS50181">
    <property type="entry name" value="FBOX"/>
    <property type="match status" value="1"/>
</dbReference>
<evidence type="ECO:0000313" key="2">
    <source>
        <dbReference type="EMBL" id="PPQ96972.1"/>
    </source>
</evidence>
<evidence type="ECO:0000313" key="3">
    <source>
        <dbReference type="Proteomes" id="UP000284706"/>
    </source>
</evidence>
<keyword evidence="3" id="KW-1185">Reference proteome</keyword>
<dbReference type="AlphaFoldDB" id="A0A409Y1V8"/>